<evidence type="ECO:0000256" key="5">
    <source>
        <dbReference type="ARBA" id="ARBA00022729"/>
    </source>
</evidence>
<gene>
    <name evidence="8" type="primary">omp1189</name>
</gene>
<comment type="subcellular location">
    <subcellularLocation>
        <location evidence="1">Cell outer membrane</location>
        <topology evidence="1">Multi-pass membrane protein</topology>
    </subcellularLocation>
</comment>
<evidence type="ECO:0000256" key="6">
    <source>
        <dbReference type="ARBA" id="ARBA00023136"/>
    </source>
</evidence>
<evidence type="ECO:0000256" key="4">
    <source>
        <dbReference type="ARBA" id="ARBA00022692"/>
    </source>
</evidence>
<keyword evidence="3" id="KW-1134">Transmembrane beta strand</keyword>
<evidence type="ECO:0000313" key="8">
    <source>
        <dbReference type="EMBL" id="SFZ71304.1"/>
    </source>
</evidence>
<evidence type="ECO:0000256" key="7">
    <source>
        <dbReference type="ARBA" id="ARBA00023237"/>
    </source>
</evidence>
<keyword evidence="5" id="KW-0732">Signal</keyword>
<dbReference type="RefSeq" id="WP_104578973.1">
    <property type="nucleotide sequence ID" value="NZ_FZKP01000047.1"/>
</dbReference>
<organism evidence="8">
    <name type="scientific">Helicobacter felis</name>
    <dbReference type="NCBI Taxonomy" id="214"/>
    <lineage>
        <taxon>Bacteria</taxon>
        <taxon>Pseudomonadati</taxon>
        <taxon>Campylobacterota</taxon>
        <taxon>Epsilonproteobacteria</taxon>
        <taxon>Campylobacterales</taxon>
        <taxon>Helicobacteraceae</taxon>
        <taxon>Helicobacter</taxon>
    </lineage>
</organism>
<evidence type="ECO:0000256" key="1">
    <source>
        <dbReference type="ARBA" id="ARBA00004571"/>
    </source>
</evidence>
<dbReference type="InterPro" id="IPR005017">
    <property type="entry name" value="OMPP1/FadL/TodX"/>
</dbReference>
<dbReference type="GO" id="GO:0015483">
    <property type="term" value="F:long-chain fatty acid transporting porin activity"/>
    <property type="evidence" value="ECO:0007669"/>
    <property type="project" value="TreeGrafter"/>
</dbReference>
<evidence type="ECO:0000256" key="3">
    <source>
        <dbReference type="ARBA" id="ARBA00022452"/>
    </source>
</evidence>
<dbReference type="EMBL" id="LT633146">
    <property type="protein sequence ID" value="SFZ71304.1"/>
    <property type="molecule type" value="Genomic_DNA"/>
</dbReference>
<proteinExistence type="inferred from homology"/>
<dbReference type="PANTHER" id="PTHR35093">
    <property type="entry name" value="OUTER MEMBRANE PROTEIN NMB0088-RELATED"/>
    <property type="match status" value="1"/>
</dbReference>
<name>A0A1M4NGL2_HELFE</name>
<sequence>MRLWLRYFYVCLPIAVGANGFKVSEQSLNGTALGSAYIAGARGADASYYNPANMGFNNDWGENQSEFEVTSTVINIPAFQFMVPSTNQGLYSITSLKIDKSKENMLAIVQALGLGSLASDIGQKLITGGLKTVMNLVQNLQNLTNQKVTTVASLPSNQVVRGWTGTTNFVLPKFFYKTRTHNGFTFGGSFTAPSGLGMKWNGLGGEFLQNVFIMMVELAPSMSYTLNSRFSVGVSARGLYATGSFNNTVYVPLHGASVLTGDQILGLPNNVFSQQVPSSMRAQLASIGDTAAANCKADMDQNSPQCQVFYNQLKMVMKNSGLQEAISDLYGTSQVVQQSNGSAWSGGYKIAASMRIFNSGMFSIVYNSSATFNMKGSLTALTKLGPSLGNVLTKGSLNINVSLPQVINIAYAHEFFKHHLRVEGVYERTFWSQGNKFLVTPDFANASYQGIGGTVQFLSSSTLKKMVGLADFNSVMNMGAGWRDTNTFRIGTTYMGRNLRLMGALSYDQAPSPQDAIGIPDSNGYTIAFGAKYNFRGFDIGWGGTFTFKSNRKSYYQSNNIGQLRIFSASLGYRW</sequence>
<dbReference type="Pfam" id="PF03349">
    <property type="entry name" value="Toluene_X"/>
    <property type="match status" value="1"/>
</dbReference>
<keyword evidence="4" id="KW-0812">Transmembrane</keyword>
<protein>
    <submittedName>
        <fullName evidence="8">OMP1189</fullName>
    </submittedName>
</protein>
<dbReference type="PANTHER" id="PTHR35093:SF8">
    <property type="entry name" value="OUTER MEMBRANE PROTEIN NMB0088-RELATED"/>
    <property type="match status" value="1"/>
</dbReference>
<accession>A0A1M4NGL2</accession>
<dbReference type="GO" id="GO:0009279">
    <property type="term" value="C:cell outer membrane"/>
    <property type="evidence" value="ECO:0007669"/>
    <property type="project" value="UniProtKB-SubCell"/>
</dbReference>
<dbReference type="AlphaFoldDB" id="A0A1M4NGL2"/>
<evidence type="ECO:0000256" key="2">
    <source>
        <dbReference type="ARBA" id="ARBA00008163"/>
    </source>
</evidence>
<keyword evidence="7" id="KW-0998">Cell outer membrane</keyword>
<keyword evidence="6" id="KW-0472">Membrane</keyword>
<dbReference type="Gene3D" id="2.40.160.60">
    <property type="entry name" value="Outer membrane protein transport protein (OMPP1/FadL/TodX)"/>
    <property type="match status" value="1"/>
</dbReference>
<dbReference type="SUPFAM" id="SSF56935">
    <property type="entry name" value="Porins"/>
    <property type="match status" value="1"/>
</dbReference>
<reference evidence="8" key="1">
    <citation type="submission" date="2016-10" db="EMBL/GenBank/DDBJ databases">
        <title>Proteomic and phylogenetic analysis of the outer membrane protein repertoire of gastric Helicobacter species.</title>
        <authorList>
            <person name="Joosten M."/>
        </authorList>
    </citation>
    <scope>NUCLEOTIDE SEQUENCE</scope>
    <source>
        <strain evidence="8">DS1</strain>
    </source>
</reference>
<comment type="similarity">
    <text evidence="2">Belongs to the OmpP1/FadL family.</text>
</comment>